<dbReference type="SUPFAM" id="SSF51556">
    <property type="entry name" value="Metallo-dependent hydrolases"/>
    <property type="match status" value="1"/>
</dbReference>
<feature type="domain" description="Amidohydrolase-related" evidence="2">
    <location>
        <begin position="341"/>
        <end position="427"/>
    </location>
</feature>
<keyword evidence="4" id="KW-1185">Reference proteome</keyword>
<protein>
    <recommendedName>
        <fullName evidence="2">Amidohydrolase-related domain-containing protein</fullName>
    </recommendedName>
</protein>
<evidence type="ECO:0000259" key="2">
    <source>
        <dbReference type="Pfam" id="PF01979"/>
    </source>
</evidence>
<dbReference type="RefSeq" id="WP_066240706.1">
    <property type="nucleotide sequence ID" value="NZ_LSGP01000017.1"/>
</dbReference>
<dbReference type="GO" id="GO:0016810">
    <property type="term" value="F:hydrolase activity, acting on carbon-nitrogen (but not peptide) bonds"/>
    <property type="evidence" value="ECO:0007669"/>
    <property type="project" value="InterPro"/>
</dbReference>
<comment type="caution">
    <text evidence="3">The sequence shown here is derived from an EMBL/GenBank/DDBJ whole genome shotgun (WGS) entry which is preliminary data.</text>
</comment>
<dbReference type="Gene3D" id="3.20.20.140">
    <property type="entry name" value="Metal-dependent hydrolases"/>
    <property type="match status" value="2"/>
</dbReference>
<feature type="domain" description="Amidohydrolase-related" evidence="2">
    <location>
        <begin position="56"/>
        <end position="206"/>
    </location>
</feature>
<dbReference type="AlphaFoldDB" id="A0A154BQ21"/>
<evidence type="ECO:0000256" key="1">
    <source>
        <dbReference type="ARBA" id="ARBA00001947"/>
    </source>
</evidence>
<gene>
    <name evidence="3" type="ORF">AXX12_06100</name>
</gene>
<name>A0A154BQ21_ANASB</name>
<dbReference type="InterPro" id="IPR006680">
    <property type="entry name" value="Amidohydro-rel"/>
</dbReference>
<dbReference type="InterPro" id="IPR011059">
    <property type="entry name" value="Metal-dep_hydrolase_composite"/>
</dbReference>
<evidence type="ECO:0000313" key="4">
    <source>
        <dbReference type="Proteomes" id="UP000076268"/>
    </source>
</evidence>
<accession>A0A154BQ21</accession>
<dbReference type="SUPFAM" id="SSF51338">
    <property type="entry name" value="Composite domain of metallo-dependent hydrolases"/>
    <property type="match status" value="1"/>
</dbReference>
<dbReference type="STRING" id="1794912.AXX12_06100"/>
<dbReference type="Proteomes" id="UP000076268">
    <property type="component" value="Unassembled WGS sequence"/>
</dbReference>
<proteinExistence type="predicted"/>
<dbReference type="InterPro" id="IPR050378">
    <property type="entry name" value="Metallo-dep_Hydrolases_sf"/>
</dbReference>
<dbReference type="PANTHER" id="PTHR11647:SF1">
    <property type="entry name" value="COLLAPSIN RESPONSE MEDIATOR PROTEIN"/>
    <property type="match status" value="1"/>
</dbReference>
<dbReference type="PANTHER" id="PTHR11647">
    <property type="entry name" value="HYDRANTOINASE/DIHYDROPYRIMIDINASE FAMILY MEMBER"/>
    <property type="match status" value="1"/>
</dbReference>
<dbReference type="OrthoDB" id="9765462at2"/>
<dbReference type="Pfam" id="PF01979">
    <property type="entry name" value="Amidohydro_1"/>
    <property type="match status" value="2"/>
</dbReference>
<dbReference type="InterPro" id="IPR032466">
    <property type="entry name" value="Metal_Hydrolase"/>
</dbReference>
<comment type="cofactor">
    <cofactor evidence="1">
        <name>Zn(2+)</name>
        <dbReference type="ChEBI" id="CHEBI:29105"/>
    </cofactor>
</comment>
<dbReference type="EMBL" id="LSGP01000017">
    <property type="protein sequence ID" value="KYZ76011.1"/>
    <property type="molecule type" value="Genomic_DNA"/>
</dbReference>
<sequence length="470" mass="49289">MSSFDLIISGGFVVDPFNQREGYFDIGIKDGLIAEVSPQLDPTLADELSDARGYCVMPGIIDLHTHMSSWLGGRYAHKMLALAGVTTALDMSGPVDSVLDIARDYGAGLTIASLNAVRPGHTVKSDNPNMAELDSLLGSSLRQGAIGLKLLGGHYPLTPEATARAITVANQQHAYIAFHAGTNQTGSTIEGCLEAIELAAGQSLHLAHVNSYCRGSIRPAMTETEEAIRALESNPRIISEAYISPFNGTNAKCSGGEPESLVTKRCLLTGGFPATEQGMEDAILAGWAHINLPAGGAMTLAVGQAGCDYWRKQNTDAAVSFPVNPAEPRFCLAAAKRKTGGFIVDAISTDGGGIPRNVIVELGLSLVKLQALTLAEFVTKTSTNPARILGLGNKGHFTPGADADISILDLERQKPRTAIAGGKVIMHAGYVSGQGSKIITTTTGADAVHARGLTPVIVDLAKSGFYQGRQ</sequence>
<dbReference type="Gene3D" id="2.30.40.10">
    <property type="entry name" value="Urease, subunit C, domain 1"/>
    <property type="match status" value="1"/>
</dbReference>
<organism evidence="3 4">
    <name type="scientific">Anaerosporomusa subterranea</name>
    <dbReference type="NCBI Taxonomy" id="1794912"/>
    <lineage>
        <taxon>Bacteria</taxon>
        <taxon>Bacillati</taxon>
        <taxon>Bacillota</taxon>
        <taxon>Negativicutes</taxon>
        <taxon>Acetonemataceae</taxon>
        <taxon>Anaerosporomusa</taxon>
    </lineage>
</organism>
<reference evidence="3 4" key="1">
    <citation type="submission" date="2016-02" db="EMBL/GenBank/DDBJ databases">
        <title>Anaerosporomusa subterraneum gen. nov., sp. nov., a spore-forming obligate anaerobe isolated from saprolite.</title>
        <authorList>
            <person name="Choi J.K."/>
            <person name="Shah M."/>
            <person name="Yee N."/>
        </authorList>
    </citation>
    <scope>NUCLEOTIDE SEQUENCE [LARGE SCALE GENOMIC DNA]</scope>
    <source>
        <strain evidence="3 4">RU4</strain>
    </source>
</reference>
<evidence type="ECO:0000313" key="3">
    <source>
        <dbReference type="EMBL" id="KYZ76011.1"/>
    </source>
</evidence>